<dbReference type="Proteomes" id="UP000198848">
    <property type="component" value="Unassembled WGS sequence"/>
</dbReference>
<accession>A0A1H1HJW0</accession>
<sequence length="169" mass="18170">MTSSTSNTNTYLVETKPGTEAYVDSTLKKYYGDLFTEVSIASASDDTAGTILIDSDYELPLDAIRRINDVERAARVAHRISAVDGERLEAIERLCANAAASLTDGGSVELRVRVVPGTDNAITAAEIERVCREALCNTASDVTIDEETADYKLKVVSGVSCVCLSIVER</sequence>
<dbReference type="EMBL" id="FNLC01000003">
    <property type="protein sequence ID" value="SDR25704.1"/>
    <property type="molecule type" value="Genomic_DNA"/>
</dbReference>
<name>A0A1H1HJW0_NATTX</name>
<organism evidence="1 2">
    <name type="scientific">Natronobacterium texcoconense</name>
    <dbReference type="NCBI Taxonomy" id="1095778"/>
    <lineage>
        <taxon>Archaea</taxon>
        <taxon>Methanobacteriati</taxon>
        <taxon>Methanobacteriota</taxon>
        <taxon>Stenosarchaea group</taxon>
        <taxon>Halobacteria</taxon>
        <taxon>Halobacteriales</taxon>
        <taxon>Natrialbaceae</taxon>
        <taxon>Natronobacterium</taxon>
    </lineage>
</organism>
<evidence type="ECO:0000313" key="2">
    <source>
        <dbReference type="Proteomes" id="UP000198848"/>
    </source>
</evidence>
<gene>
    <name evidence="1" type="ORF">SAMN04489842_2818</name>
</gene>
<dbReference type="AlphaFoldDB" id="A0A1H1HJW0"/>
<evidence type="ECO:0000313" key="1">
    <source>
        <dbReference type="EMBL" id="SDR25704.1"/>
    </source>
</evidence>
<dbReference type="OrthoDB" id="386398at2157"/>
<proteinExistence type="predicted"/>
<dbReference type="RefSeq" id="WP_139169298.1">
    <property type="nucleotide sequence ID" value="NZ_FNLC01000003.1"/>
</dbReference>
<keyword evidence="2" id="KW-1185">Reference proteome</keyword>
<reference evidence="2" key="1">
    <citation type="submission" date="2016-10" db="EMBL/GenBank/DDBJ databases">
        <authorList>
            <person name="Varghese N."/>
            <person name="Submissions S."/>
        </authorList>
    </citation>
    <scope>NUCLEOTIDE SEQUENCE [LARGE SCALE GENOMIC DNA]</scope>
    <source>
        <strain evidence="2">DSM 24767</strain>
    </source>
</reference>
<evidence type="ECO:0008006" key="3">
    <source>
        <dbReference type="Google" id="ProtNLM"/>
    </source>
</evidence>
<protein>
    <recommendedName>
        <fullName evidence="3">THUMP domain-containing protein</fullName>
    </recommendedName>
</protein>
<dbReference type="STRING" id="1095778.SAMN04489842_2818"/>